<organism evidence="2 3">
    <name type="scientific">Paenibacillus aestuarii</name>
    <dbReference type="NCBI Taxonomy" id="516965"/>
    <lineage>
        <taxon>Bacteria</taxon>
        <taxon>Bacillati</taxon>
        <taxon>Bacillota</taxon>
        <taxon>Bacilli</taxon>
        <taxon>Bacillales</taxon>
        <taxon>Paenibacillaceae</taxon>
        <taxon>Paenibacillus</taxon>
    </lineage>
</organism>
<evidence type="ECO:0000313" key="3">
    <source>
        <dbReference type="Proteomes" id="UP001596044"/>
    </source>
</evidence>
<dbReference type="SUPFAM" id="SSF103359">
    <property type="entry name" value="Suppressor of Fused, N-terminal domain"/>
    <property type="match status" value="1"/>
</dbReference>
<evidence type="ECO:0000313" key="2">
    <source>
        <dbReference type="EMBL" id="MFC5447504.1"/>
    </source>
</evidence>
<comment type="caution">
    <text evidence="2">The sequence shown here is derived from an EMBL/GenBank/DDBJ whole genome shotgun (WGS) entry which is preliminary data.</text>
</comment>
<reference evidence="3" key="1">
    <citation type="journal article" date="2019" name="Int. J. Syst. Evol. Microbiol.">
        <title>The Global Catalogue of Microorganisms (GCM) 10K type strain sequencing project: providing services to taxonomists for standard genome sequencing and annotation.</title>
        <authorList>
            <consortium name="The Broad Institute Genomics Platform"/>
            <consortium name="The Broad Institute Genome Sequencing Center for Infectious Disease"/>
            <person name="Wu L."/>
            <person name="Ma J."/>
        </authorList>
    </citation>
    <scope>NUCLEOTIDE SEQUENCE [LARGE SCALE GENOMIC DNA]</scope>
    <source>
        <strain evidence="3">KACC 11904</strain>
    </source>
</reference>
<dbReference type="InterPro" id="IPR037181">
    <property type="entry name" value="SUFU_N"/>
</dbReference>
<evidence type="ECO:0000259" key="1">
    <source>
        <dbReference type="Pfam" id="PF05076"/>
    </source>
</evidence>
<dbReference type="RefSeq" id="WP_270884289.1">
    <property type="nucleotide sequence ID" value="NZ_JAQFVF010000065.1"/>
</dbReference>
<accession>A0ABW0K2S9</accession>
<dbReference type="InterPro" id="IPR020941">
    <property type="entry name" value="SUFU-like_domain"/>
</dbReference>
<gene>
    <name evidence="2" type="ORF">ACFPOG_04495</name>
</gene>
<name>A0ABW0K2S9_9BACL</name>
<keyword evidence="3" id="KW-1185">Reference proteome</keyword>
<proteinExistence type="predicted"/>
<dbReference type="Proteomes" id="UP001596044">
    <property type="component" value="Unassembled WGS sequence"/>
</dbReference>
<sequence>MCIPKHYGTDIHSRSIFGANEYLDGFNIYQSSNGYKHILTYGMSELYTDEESFGGEWSRWGYEMTFKLNEESTDNCLWSIDMLSNLARYTYAKKRVFEPLQFISGNGKSINTIGKHAAFYLIRKLPFLPCFLEG</sequence>
<dbReference type="EMBL" id="JBHSMJ010000007">
    <property type="protein sequence ID" value="MFC5447504.1"/>
    <property type="molecule type" value="Genomic_DNA"/>
</dbReference>
<protein>
    <submittedName>
        <fullName evidence="2">Suppressor of fused domain protein</fullName>
    </submittedName>
</protein>
<feature type="domain" description="Suppressor of fused-like" evidence="1">
    <location>
        <begin position="21"/>
        <end position="110"/>
    </location>
</feature>
<dbReference type="Pfam" id="PF05076">
    <property type="entry name" value="SUFU"/>
    <property type="match status" value="1"/>
</dbReference>